<feature type="coiled-coil region" evidence="5">
    <location>
        <begin position="507"/>
        <end position="576"/>
    </location>
</feature>
<evidence type="ECO:0000256" key="2">
    <source>
        <dbReference type="ARBA" id="ARBA00022490"/>
    </source>
</evidence>
<dbReference type="CDD" id="cd22292">
    <property type="entry name" value="cc_Cep135_MBD"/>
    <property type="match status" value="1"/>
</dbReference>
<dbReference type="PANTHER" id="PTHR20544">
    <property type="entry name" value="CENTROSOMAL PROTEIN CEP135"/>
    <property type="match status" value="1"/>
</dbReference>
<feature type="coiled-coil region" evidence="5">
    <location>
        <begin position="1114"/>
        <end position="1141"/>
    </location>
</feature>
<dbReference type="SUPFAM" id="SSF57997">
    <property type="entry name" value="Tropomyosin"/>
    <property type="match status" value="1"/>
</dbReference>
<feature type="coiled-coil region" evidence="5">
    <location>
        <begin position="289"/>
        <end position="316"/>
    </location>
</feature>
<evidence type="ECO:0000313" key="7">
    <source>
        <dbReference type="WBParaSite" id="TREG1_100710.2"/>
    </source>
</evidence>
<accession>A0AA85IS42</accession>
<proteinExistence type="inferred from homology"/>
<dbReference type="Proteomes" id="UP000050795">
    <property type="component" value="Unassembled WGS sequence"/>
</dbReference>
<evidence type="ECO:0008006" key="8">
    <source>
        <dbReference type="Google" id="ProtNLM"/>
    </source>
</evidence>
<dbReference type="WBParaSite" id="TREG1_100710.2">
    <property type="protein sequence ID" value="TREG1_100710.2"/>
    <property type="gene ID" value="TREG1_100710"/>
</dbReference>
<evidence type="ECO:0000256" key="5">
    <source>
        <dbReference type="SAM" id="Coils"/>
    </source>
</evidence>
<keyword evidence="6" id="KW-1185">Reference proteome</keyword>
<name>A0AA85IS42_TRIRE</name>
<comment type="subcellular location">
    <subcellularLocation>
        <location evidence="1">Cytoplasm</location>
        <location evidence="1">Cytoskeleton</location>
        <location evidence="1">Microtubule organizing center</location>
        <location evidence="1">Centrosome</location>
        <location evidence="1">Centriole</location>
    </subcellularLocation>
</comment>
<dbReference type="InterPro" id="IPR051877">
    <property type="entry name" value="Centriole_BasalBody_StrucProt"/>
</dbReference>
<keyword evidence="3" id="KW-0206">Cytoskeleton</keyword>
<feature type="coiled-coil region" evidence="5">
    <location>
        <begin position="656"/>
        <end position="770"/>
    </location>
</feature>
<evidence type="ECO:0000256" key="3">
    <source>
        <dbReference type="ARBA" id="ARBA00023212"/>
    </source>
</evidence>
<feature type="coiled-coil region" evidence="5">
    <location>
        <begin position="869"/>
        <end position="1071"/>
    </location>
</feature>
<feature type="coiled-coil region" evidence="5">
    <location>
        <begin position="96"/>
        <end position="151"/>
    </location>
</feature>
<comment type="similarity">
    <text evidence="4">Belongs to the CEP135/TSGA10 family.</text>
</comment>
<feature type="coiled-coil region" evidence="5">
    <location>
        <begin position="799"/>
        <end position="833"/>
    </location>
</feature>
<dbReference type="GO" id="GO:0005814">
    <property type="term" value="C:centriole"/>
    <property type="evidence" value="ECO:0007669"/>
    <property type="project" value="UniProtKB-SubCell"/>
</dbReference>
<dbReference type="Gene3D" id="1.10.287.1490">
    <property type="match status" value="1"/>
</dbReference>
<reference evidence="7" key="2">
    <citation type="submission" date="2023-11" db="UniProtKB">
        <authorList>
            <consortium name="WormBaseParasite"/>
        </authorList>
    </citation>
    <scope>IDENTIFICATION</scope>
</reference>
<sequence length="1304" mass="150752">MTGTCITAHEKFTKLRKRLDQLGYKQPLGLDSLPLVERLFCDLVWTTENLRKVRTELSSQIQIRSTVEDYIAPYKADNGKLIRENNEIHHRLMTVCQDYEEKLRGLKGECRRLENENEDMKYFNSQCMDKIHMYEKEAKRMVEQILHLQEKNFQAVVYTPDGNKKQLPFRRQRMDIDSFVPPSKETKSIDDSANYCCSVARIWEKTNGKNSPKTHNLLEMATKRCEDLEKQINSLEEELELNERKVENFRQQVLLRDTEIERLRNISEKGRPLETLLSDFSGKQSDRLIHQLQLQVDLLQARNGELEARIVELVNREVASIQPSPDLVNAECQTLCSSKLPLVDNSCQTNSVETIYCPNDAKPSTQFKKEIYELIQRFENSRKCVTQRLDSIVTKDQNLLNDLSRYIPSSFHGQTNCNSEEMIKFVEKHLHITKGDRDYCYSELEVISDILKHISAYLLTKCVANKLKISDLPKPTSGPNIKMNNCSRHQLRRSKSAEVHGIQSKDCKLLQGEVRCLQNERDHYQEELEKSRLKFHRLHMPRIQCTDKNSFLEDEVKCLLRERNDLAALLNHFERQLHDIQGNVRVLTSERDTLVEQLSQVKFDLSEANKCLLEAAKQKEKCIHDNPIPVSNCLHSAINQWNQKLDAEHCKTVQNLHLMTTERNSLREQLNTLTTEYVNEKAHLLQCLEDNKRQLESVKQNEHLLEQRIAELTKSVVDTKSERDKLIEKLNCLENHYANTDQISVIERNLQTVQTQLEKVQRDYEKSRNECTSLYVTLRQLDQEKDHLQTCLDGRTERCIALERQLAIYETQVKDLKTNVETSEKQVIRLTQSIVERETENRELVERLSKTECDLKSTSKSQETLIKEIEKTKADMEILVGETQRLQAEINSSYGKQSELVRRVADSEKELTSVRDQCSSKEQERAELLKEYRTLAFQLDEKVTLINRLENQLKDLDQIRSVQEKELSELREQSQKLKNECSNYAQVVQSLEVQLSLLKRTTSDSEQRVSRLQTENEEIRRDLTDTRNLCDRLERQGNSFQHQYTISNLEVNQLKAKLCETEREITDLRKQVDHEHEALRSFESILGSSREAEHTAQLELRECRAEVYSLRERLSAKEAALLESENEIAKLNRQLLSLQKQSYNPSPVVTNHVPNRGSPVKSVFENNINTSKNEHLNSFNNAHSNIDLLPSPTSSIEIPINYSVRGSITSPVPCSAFRFDSCKSQPSVTSPGCDNTSVLTWSNPSVFIPSLTYNSKTSDSVNEQAVSACKLASSINNFLSNSNLNLSQMDDSGKPVSEDIISSK</sequence>
<evidence type="ECO:0000256" key="1">
    <source>
        <dbReference type="ARBA" id="ARBA00004114"/>
    </source>
</evidence>
<reference evidence="6" key="1">
    <citation type="submission" date="2022-06" db="EMBL/GenBank/DDBJ databases">
        <authorList>
            <person name="Berger JAMES D."/>
            <person name="Berger JAMES D."/>
        </authorList>
    </citation>
    <scope>NUCLEOTIDE SEQUENCE [LARGE SCALE GENOMIC DNA]</scope>
</reference>
<organism evidence="6 7">
    <name type="scientific">Trichobilharzia regenti</name>
    <name type="common">Nasal bird schistosome</name>
    <dbReference type="NCBI Taxonomy" id="157069"/>
    <lineage>
        <taxon>Eukaryota</taxon>
        <taxon>Metazoa</taxon>
        <taxon>Spiralia</taxon>
        <taxon>Lophotrochozoa</taxon>
        <taxon>Platyhelminthes</taxon>
        <taxon>Trematoda</taxon>
        <taxon>Digenea</taxon>
        <taxon>Strigeidida</taxon>
        <taxon>Schistosomatoidea</taxon>
        <taxon>Schistosomatidae</taxon>
        <taxon>Trichobilharzia</taxon>
    </lineage>
</organism>
<evidence type="ECO:0000313" key="6">
    <source>
        <dbReference type="Proteomes" id="UP000050795"/>
    </source>
</evidence>
<evidence type="ECO:0000256" key="4">
    <source>
        <dbReference type="ARBA" id="ARBA00038123"/>
    </source>
</evidence>
<dbReference type="PANTHER" id="PTHR20544:SF0">
    <property type="entry name" value="NUCLEOPROTEIN TPR_MLP1 DOMAIN-CONTAINING PROTEIN"/>
    <property type="match status" value="1"/>
</dbReference>
<feature type="coiled-coil region" evidence="5">
    <location>
        <begin position="218"/>
        <end position="252"/>
    </location>
</feature>
<keyword evidence="5" id="KW-0175">Coiled coil</keyword>
<keyword evidence="2" id="KW-0963">Cytoplasm</keyword>
<protein>
    <recommendedName>
        <fullName evidence="8">Centrosomal protein of 135 kDa</fullName>
    </recommendedName>
</protein>